<dbReference type="EMBL" id="JBHUOM010000048">
    <property type="protein sequence ID" value="MFD2938113.1"/>
    <property type="molecule type" value="Genomic_DNA"/>
</dbReference>
<name>A0ABW6AUW3_9BACT</name>
<organism evidence="6 7">
    <name type="scientific">Spirosoma flavum</name>
    <dbReference type="NCBI Taxonomy" id="2048557"/>
    <lineage>
        <taxon>Bacteria</taxon>
        <taxon>Pseudomonadati</taxon>
        <taxon>Bacteroidota</taxon>
        <taxon>Cytophagia</taxon>
        <taxon>Cytophagales</taxon>
        <taxon>Cytophagaceae</taxon>
        <taxon>Spirosoma</taxon>
    </lineage>
</organism>
<keyword evidence="7" id="KW-1185">Reference proteome</keyword>
<keyword evidence="4" id="KW-0547">Nucleotide-binding</keyword>
<evidence type="ECO:0000256" key="4">
    <source>
        <dbReference type="ARBA" id="ARBA00022741"/>
    </source>
</evidence>
<evidence type="ECO:0000313" key="7">
    <source>
        <dbReference type="Proteomes" id="UP001597512"/>
    </source>
</evidence>
<keyword evidence="5" id="KW-0378">Hydrolase</keyword>
<dbReference type="PANTHER" id="PTHR34139">
    <property type="entry name" value="UPF0331 PROTEIN MJ0127"/>
    <property type="match status" value="1"/>
</dbReference>
<evidence type="ECO:0000313" key="6">
    <source>
        <dbReference type="EMBL" id="MFD2938113.1"/>
    </source>
</evidence>
<evidence type="ECO:0000256" key="3">
    <source>
        <dbReference type="ARBA" id="ARBA00022722"/>
    </source>
</evidence>
<dbReference type="Proteomes" id="UP001597512">
    <property type="component" value="Unassembled WGS sequence"/>
</dbReference>
<proteinExistence type="predicted"/>
<keyword evidence="1" id="KW-0597">Phosphoprotein</keyword>
<keyword evidence="2" id="KW-1277">Toxin-antitoxin system</keyword>
<dbReference type="RefSeq" id="WP_381508961.1">
    <property type="nucleotide sequence ID" value="NZ_JBHUOM010000048.1"/>
</dbReference>
<accession>A0ABW6AUW3</accession>
<dbReference type="InterPro" id="IPR051813">
    <property type="entry name" value="HepT_RNase_toxin"/>
</dbReference>
<dbReference type="Pfam" id="PF01934">
    <property type="entry name" value="HepT-like"/>
    <property type="match status" value="1"/>
</dbReference>
<dbReference type="InterPro" id="IPR008201">
    <property type="entry name" value="HepT-like"/>
</dbReference>
<sequence>MGEACNHVDSSVRTAFPEVEWRKITGLQHILVHEYFGVDSALIWDVITDDIPNLKTQLTYILTTL</sequence>
<keyword evidence="3" id="KW-0540">Nuclease</keyword>
<dbReference type="PANTHER" id="PTHR34139:SF1">
    <property type="entry name" value="RNASE MJ1380-RELATED"/>
    <property type="match status" value="1"/>
</dbReference>
<evidence type="ECO:0000256" key="1">
    <source>
        <dbReference type="ARBA" id="ARBA00022553"/>
    </source>
</evidence>
<reference evidence="7" key="1">
    <citation type="journal article" date="2019" name="Int. J. Syst. Evol. Microbiol.">
        <title>The Global Catalogue of Microorganisms (GCM) 10K type strain sequencing project: providing services to taxonomists for standard genome sequencing and annotation.</title>
        <authorList>
            <consortium name="The Broad Institute Genomics Platform"/>
            <consortium name="The Broad Institute Genome Sequencing Center for Infectious Disease"/>
            <person name="Wu L."/>
            <person name="Ma J."/>
        </authorList>
    </citation>
    <scope>NUCLEOTIDE SEQUENCE [LARGE SCALE GENOMIC DNA]</scope>
    <source>
        <strain evidence="7">KCTC 52490</strain>
    </source>
</reference>
<evidence type="ECO:0000256" key="5">
    <source>
        <dbReference type="ARBA" id="ARBA00022801"/>
    </source>
</evidence>
<gene>
    <name evidence="6" type="ORF">ACFS25_30385</name>
</gene>
<comment type="caution">
    <text evidence="6">The sequence shown here is derived from an EMBL/GenBank/DDBJ whole genome shotgun (WGS) entry which is preliminary data.</text>
</comment>
<evidence type="ECO:0000256" key="2">
    <source>
        <dbReference type="ARBA" id="ARBA00022649"/>
    </source>
</evidence>
<protein>
    <submittedName>
        <fullName evidence="6">DUF86 domain-containing protein</fullName>
    </submittedName>
</protein>